<evidence type="ECO:0000313" key="11">
    <source>
        <dbReference type="EMBL" id="KAH6825597.1"/>
    </source>
</evidence>
<dbReference type="SUPFAM" id="SSF51306">
    <property type="entry name" value="LexA/Signal peptidase"/>
    <property type="match status" value="1"/>
</dbReference>
<name>A0AAD4P4C5_PERFH</name>
<sequence>MERVRELAPFVKEALQKTAGVAKAFCFLHVTNTYLCSVVTLWGPSMLPTFNHLNVALAERISTRLGKIGSGDVVIIRSPEDPTKVVTKRIKAVEGDVVSFVMDPNNSDQLNTVVVPKGHVWVEGDNMQDSRDSRQFGAVPYAHVQSRVFFVVWPPKDLKLIGNKVL</sequence>
<feature type="active site" evidence="9">
    <location>
        <position position="45"/>
    </location>
</feature>
<keyword evidence="5" id="KW-0472">Membrane</keyword>
<evidence type="ECO:0000256" key="8">
    <source>
        <dbReference type="ARBA" id="ARBA00064368"/>
    </source>
</evidence>
<comment type="caution">
    <text evidence="11">The sequence shown here is derived from an EMBL/GenBank/DDBJ whole genome shotgun (WGS) entry which is preliminary data.</text>
</comment>
<dbReference type="GO" id="GO:0042720">
    <property type="term" value="C:mitochondrial inner membrane peptidase complex"/>
    <property type="evidence" value="ECO:0007669"/>
    <property type="project" value="TreeGrafter"/>
</dbReference>
<evidence type="ECO:0000256" key="2">
    <source>
        <dbReference type="ARBA" id="ARBA00022792"/>
    </source>
</evidence>
<accession>A0AAD4P4C5</accession>
<comment type="subunit">
    <text evidence="8">Heterodimer of 2 subunits, IMP1A/B and IMP12.</text>
</comment>
<comment type="function">
    <text evidence="7">Catalyzes the removal of transit peptides required for the targeting of proteins from the mitochondrial matrix, across the inner membrane, into the inter-membrane space.</text>
</comment>
<feature type="domain" description="Peptidase S26" evidence="10">
    <location>
        <begin position="23"/>
        <end position="100"/>
    </location>
</feature>
<dbReference type="EMBL" id="SDAM02000175">
    <property type="protein sequence ID" value="KAH6825597.1"/>
    <property type="molecule type" value="Genomic_DNA"/>
</dbReference>
<dbReference type="InterPro" id="IPR019758">
    <property type="entry name" value="Pept_S26A_signal_pept_1_CS"/>
</dbReference>
<dbReference type="CDD" id="cd06530">
    <property type="entry name" value="S26_SPase_I"/>
    <property type="match status" value="1"/>
</dbReference>
<dbReference type="Proteomes" id="UP001190926">
    <property type="component" value="Unassembled WGS sequence"/>
</dbReference>
<dbReference type="InterPro" id="IPR019533">
    <property type="entry name" value="Peptidase_S26"/>
</dbReference>
<dbReference type="PRINTS" id="PR00727">
    <property type="entry name" value="LEADERPTASE"/>
</dbReference>
<dbReference type="Gene3D" id="2.10.109.10">
    <property type="entry name" value="Umud Fragment, subunit A"/>
    <property type="match status" value="1"/>
</dbReference>
<evidence type="ECO:0000259" key="10">
    <source>
        <dbReference type="Pfam" id="PF10502"/>
    </source>
</evidence>
<keyword evidence="3" id="KW-0378">Hydrolase</keyword>
<keyword evidence="12" id="KW-1185">Reference proteome</keyword>
<comment type="similarity">
    <text evidence="6">Belongs to the peptidase S26 family. IMP1 subfamily.</text>
</comment>
<feature type="active site" evidence="9">
    <location>
        <position position="88"/>
    </location>
</feature>
<comment type="subcellular location">
    <subcellularLocation>
        <location evidence="1">Mitochondrion inner membrane</location>
    </subcellularLocation>
</comment>
<keyword evidence="4" id="KW-0496">Mitochondrion</keyword>
<dbReference type="FunFam" id="2.10.109.10:FF:000014">
    <property type="entry name" value="Inner membrane protease subunit 1"/>
    <property type="match status" value="1"/>
</dbReference>
<evidence type="ECO:0000256" key="4">
    <source>
        <dbReference type="ARBA" id="ARBA00023128"/>
    </source>
</evidence>
<reference evidence="11 12" key="1">
    <citation type="journal article" date="2021" name="Nat. Commun.">
        <title>Incipient diploidization of the medicinal plant Perilla within 10,000 years.</title>
        <authorList>
            <person name="Zhang Y."/>
            <person name="Shen Q."/>
            <person name="Leng L."/>
            <person name="Zhang D."/>
            <person name="Chen S."/>
            <person name="Shi Y."/>
            <person name="Ning Z."/>
            <person name="Chen S."/>
        </authorList>
    </citation>
    <scope>NUCLEOTIDE SEQUENCE [LARGE SCALE GENOMIC DNA]</scope>
    <source>
        <strain evidence="12">cv. PC099</strain>
    </source>
</reference>
<evidence type="ECO:0000256" key="6">
    <source>
        <dbReference type="ARBA" id="ARBA00038445"/>
    </source>
</evidence>
<keyword evidence="2" id="KW-0999">Mitochondrion inner membrane</keyword>
<evidence type="ECO:0000256" key="9">
    <source>
        <dbReference type="PIRSR" id="PIRSR600223-1"/>
    </source>
</evidence>
<dbReference type="PROSITE" id="PS00761">
    <property type="entry name" value="SPASE_I_3"/>
    <property type="match status" value="1"/>
</dbReference>
<evidence type="ECO:0000256" key="5">
    <source>
        <dbReference type="ARBA" id="ARBA00023136"/>
    </source>
</evidence>
<feature type="domain" description="Peptidase S26" evidence="10">
    <location>
        <begin position="112"/>
        <end position="153"/>
    </location>
</feature>
<dbReference type="PANTHER" id="PTHR12383">
    <property type="entry name" value="PROTEASE FAMILY S26 MITOCHONDRIAL INNER MEMBRANE PROTEASE-RELATED"/>
    <property type="match status" value="1"/>
</dbReference>
<evidence type="ECO:0000256" key="7">
    <source>
        <dbReference type="ARBA" id="ARBA00054895"/>
    </source>
</evidence>
<evidence type="ECO:0000256" key="3">
    <source>
        <dbReference type="ARBA" id="ARBA00022801"/>
    </source>
</evidence>
<dbReference type="GO" id="GO:0004252">
    <property type="term" value="F:serine-type endopeptidase activity"/>
    <property type="evidence" value="ECO:0007669"/>
    <property type="project" value="InterPro"/>
</dbReference>
<dbReference type="InterPro" id="IPR036286">
    <property type="entry name" value="LexA/Signal_pep-like_sf"/>
</dbReference>
<organism evidence="11 12">
    <name type="scientific">Perilla frutescens var. hirtella</name>
    <name type="common">Perilla citriodora</name>
    <name type="synonym">Perilla setoyensis</name>
    <dbReference type="NCBI Taxonomy" id="608512"/>
    <lineage>
        <taxon>Eukaryota</taxon>
        <taxon>Viridiplantae</taxon>
        <taxon>Streptophyta</taxon>
        <taxon>Embryophyta</taxon>
        <taxon>Tracheophyta</taxon>
        <taxon>Spermatophyta</taxon>
        <taxon>Magnoliopsida</taxon>
        <taxon>eudicotyledons</taxon>
        <taxon>Gunneridae</taxon>
        <taxon>Pentapetalae</taxon>
        <taxon>asterids</taxon>
        <taxon>lamiids</taxon>
        <taxon>Lamiales</taxon>
        <taxon>Lamiaceae</taxon>
        <taxon>Nepetoideae</taxon>
        <taxon>Elsholtzieae</taxon>
        <taxon>Perilla</taxon>
    </lineage>
</organism>
<dbReference type="PANTHER" id="PTHR12383:SF30">
    <property type="entry name" value="MITOCHONDRIAL INNER MEMBRANE PROTEASE SUBUNIT 1-LIKE"/>
    <property type="match status" value="1"/>
</dbReference>
<dbReference type="InterPro" id="IPR052064">
    <property type="entry name" value="Mito_IMP1_subunit"/>
</dbReference>
<proteinExistence type="inferred from homology"/>
<dbReference type="AlphaFoldDB" id="A0AAD4P4C5"/>
<protein>
    <submittedName>
        <fullName evidence="11">Peptidase S24/S26A/S26B/S26C family protein</fullName>
    </submittedName>
</protein>
<dbReference type="Pfam" id="PF10502">
    <property type="entry name" value="Peptidase_S26"/>
    <property type="match status" value="2"/>
</dbReference>
<dbReference type="GO" id="GO:0006465">
    <property type="term" value="P:signal peptide processing"/>
    <property type="evidence" value="ECO:0007669"/>
    <property type="project" value="InterPro"/>
</dbReference>
<evidence type="ECO:0000256" key="1">
    <source>
        <dbReference type="ARBA" id="ARBA00004273"/>
    </source>
</evidence>
<evidence type="ECO:0000313" key="12">
    <source>
        <dbReference type="Proteomes" id="UP001190926"/>
    </source>
</evidence>
<dbReference type="GO" id="GO:0006627">
    <property type="term" value="P:protein processing involved in protein targeting to mitochondrion"/>
    <property type="evidence" value="ECO:0007669"/>
    <property type="project" value="TreeGrafter"/>
</dbReference>
<dbReference type="InterPro" id="IPR000223">
    <property type="entry name" value="Pept_S26A_signal_pept_1"/>
</dbReference>
<gene>
    <name evidence="11" type="ORF">C2S53_017569</name>
</gene>